<sequence>SVTIVCIPFVLLVHMCAYNGYIHYNSSKPVLSV</sequence>
<dbReference type="AlphaFoldDB" id="A0A392SG48"/>
<keyword evidence="2" id="KW-1185">Reference proteome</keyword>
<reference evidence="1 2" key="1">
    <citation type="journal article" date="2018" name="Front. Plant Sci.">
        <title>Red Clover (Trifolium pratense) and Zigzag Clover (T. medium) - A Picture of Genomic Similarities and Differences.</title>
        <authorList>
            <person name="Dluhosova J."/>
            <person name="Istvanek J."/>
            <person name="Nedelnik J."/>
            <person name="Repkova J."/>
        </authorList>
    </citation>
    <scope>NUCLEOTIDE SEQUENCE [LARGE SCALE GENOMIC DNA]</scope>
    <source>
        <strain evidence="2">cv. 10/8</strain>
        <tissue evidence="1">Leaf</tissue>
    </source>
</reference>
<name>A0A392SG48_9FABA</name>
<feature type="non-terminal residue" evidence="1">
    <location>
        <position position="1"/>
    </location>
</feature>
<protein>
    <submittedName>
        <fullName evidence="1">Uncharacterized protein</fullName>
    </submittedName>
</protein>
<evidence type="ECO:0000313" key="1">
    <source>
        <dbReference type="EMBL" id="MCI47422.1"/>
    </source>
</evidence>
<organism evidence="1 2">
    <name type="scientific">Trifolium medium</name>
    <dbReference type="NCBI Taxonomy" id="97028"/>
    <lineage>
        <taxon>Eukaryota</taxon>
        <taxon>Viridiplantae</taxon>
        <taxon>Streptophyta</taxon>
        <taxon>Embryophyta</taxon>
        <taxon>Tracheophyta</taxon>
        <taxon>Spermatophyta</taxon>
        <taxon>Magnoliopsida</taxon>
        <taxon>eudicotyledons</taxon>
        <taxon>Gunneridae</taxon>
        <taxon>Pentapetalae</taxon>
        <taxon>rosids</taxon>
        <taxon>fabids</taxon>
        <taxon>Fabales</taxon>
        <taxon>Fabaceae</taxon>
        <taxon>Papilionoideae</taxon>
        <taxon>50 kb inversion clade</taxon>
        <taxon>NPAAA clade</taxon>
        <taxon>Hologalegina</taxon>
        <taxon>IRL clade</taxon>
        <taxon>Trifolieae</taxon>
        <taxon>Trifolium</taxon>
    </lineage>
</organism>
<accession>A0A392SG48</accession>
<dbReference type="EMBL" id="LXQA010372259">
    <property type="protein sequence ID" value="MCI47422.1"/>
    <property type="molecule type" value="Genomic_DNA"/>
</dbReference>
<dbReference type="Proteomes" id="UP000265520">
    <property type="component" value="Unassembled WGS sequence"/>
</dbReference>
<proteinExistence type="predicted"/>
<evidence type="ECO:0000313" key="2">
    <source>
        <dbReference type="Proteomes" id="UP000265520"/>
    </source>
</evidence>
<comment type="caution">
    <text evidence="1">The sequence shown here is derived from an EMBL/GenBank/DDBJ whole genome shotgun (WGS) entry which is preliminary data.</text>
</comment>